<evidence type="ECO:0000313" key="3">
    <source>
        <dbReference type="Proteomes" id="UP001596103"/>
    </source>
</evidence>
<dbReference type="EMBL" id="JBHSMP010000016">
    <property type="protein sequence ID" value="MFC5429959.1"/>
    <property type="molecule type" value="Genomic_DNA"/>
</dbReference>
<feature type="compositionally biased region" description="Polar residues" evidence="1">
    <location>
        <begin position="163"/>
        <end position="177"/>
    </location>
</feature>
<sequence>MVTASNPSFDAWRVNASAVLQMLSQGEQWREQLLALQQHRYERDRAALEGVMETLRAAQDWSDFATASQSVLRDYLGASAAIWQESVAAAMQGAGAWTDTARGIAQSWQDSLGGLEPGAATASAMPMREWMAAFERAVGAAVANGVSMTNGMTHGAAGHAHNNGKQAAHTQGEQHGS</sequence>
<dbReference type="RefSeq" id="WP_377711978.1">
    <property type="nucleotide sequence ID" value="NZ_JBHSMP010000016.1"/>
</dbReference>
<protein>
    <recommendedName>
        <fullName evidence="4">Phasin family protein</fullName>
    </recommendedName>
</protein>
<accession>A0ABW0JAD9</accession>
<keyword evidence="3" id="KW-1185">Reference proteome</keyword>
<dbReference type="Proteomes" id="UP001596103">
    <property type="component" value="Unassembled WGS sequence"/>
</dbReference>
<comment type="caution">
    <text evidence="2">The sequence shown here is derived from an EMBL/GenBank/DDBJ whole genome shotgun (WGS) entry which is preliminary data.</text>
</comment>
<feature type="region of interest" description="Disordered" evidence="1">
    <location>
        <begin position="153"/>
        <end position="177"/>
    </location>
</feature>
<reference evidence="3" key="1">
    <citation type="journal article" date="2019" name="Int. J. Syst. Evol. Microbiol.">
        <title>The Global Catalogue of Microorganisms (GCM) 10K type strain sequencing project: providing services to taxonomists for standard genome sequencing and annotation.</title>
        <authorList>
            <consortium name="The Broad Institute Genomics Platform"/>
            <consortium name="The Broad Institute Genome Sequencing Center for Infectious Disease"/>
            <person name="Wu L."/>
            <person name="Ma J."/>
        </authorList>
    </citation>
    <scope>NUCLEOTIDE SEQUENCE [LARGE SCALE GENOMIC DNA]</scope>
    <source>
        <strain evidence="3">CCUG 56042</strain>
    </source>
</reference>
<gene>
    <name evidence="2" type="ORF">ACFPTO_14280</name>
</gene>
<evidence type="ECO:0008006" key="4">
    <source>
        <dbReference type="Google" id="ProtNLM"/>
    </source>
</evidence>
<name>A0ABW0JAD9_9BURK</name>
<evidence type="ECO:0000256" key="1">
    <source>
        <dbReference type="SAM" id="MobiDB-lite"/>
    </source>
</evidence>
<proteinExistence type="predicted"/>
<organism evidence="2 3">
    <name type="scientific">Paraburkholderia denitrificans</name>
    <dbReference type="NCBI Taxonomy" id="694025"/>
    <lineage>
        <taxon>Bacteria</taxon>
        <taxon>Pseudomonadati</taxon>
        <taxon>Pseudomonadota</taxon>
        <taxon>Betaproteobacteria</taxon>
        <taxon>Burkholderiales</taxon>
        <taxon>Burkholderiaceae</taxon>
        <taxon>Paraburkholderia</taxon>
    </lineage>
</organism>
<evidence type="ECO:0000313" key="2">
    <source>
        <dbReference type="EMBL" id="MFC5429959.1"/>
    </source>
</evidence>